<dbReference type="AlphaFoldDB" id="A0AA39ITL8"/>
<protein>
    <submittedName>
        <fullName evidence="1">Uncharacterized protein</fullName>
    </submittedName>
</protein>
<proteinExistence type="predicted"/>
<name>A0AA39ITL8_9BILA</name>
<evidence type="ECO:0000313" key="1">
    <source>
        <dbReference type="EMBL" id="KAK0428803.1"/>
    </source>
</evidence>
<evidence type="ECO:0000313" key="2">
    <source>
        <dbReference type="Proteomes" id="UP001175271"/>
    </source>
</evidence>
<reference evidence="1" key="1">
    <citation type="submission" date="2023-06" db="EMBL/GenBank/DDBJ databases">
        <title>Genomic analysis of the entomopathogenic nematode Steinernema hermaphroditum.</title>
        <authorList>
            <person name="Schwarz E.M."/>
            <person name="Heppert J.K."/>
            <person name="Baniya A."/>
            <person name="Schwartz H.T."/>
            <person name="Tan C.-H."/>
            <person name="Antoshechkin I."/>
            <person name="Sternberg P.W."/>
            <person name="Goodrich-Blair H."/>
            <person name="Dillman A.R."/>
        </authorList>
    </citation>
    <scope>NUCLEOTIDE SEQUENCE</scope>
    <source>
        <strain evidence="1">PS9179</strain>
        <tissue evidence="1">Whole animal</tissue>
    </source>
</reference>
<comment type="caution">
    <text evidence="1">The sequence shown here is derived from an EMBL/GenBank/DDBJ whole genome shotgun (WGS) entry which is preliminary data.</text>
</comment>
<keyword evidence="2" id="KW-1185">Reference proteome</keyword>
<organism evidence="1 2">
    <name type="scientific">Steinernema hermaphroditum</name>
    <dbReference type="NCBI Taxonomy" id="289476"/>
    <lineage>
        <taxon>Eukaryota</taxon>
        <taxon>Metazoa</taxon>
        <taxon>Ecdysozoa</taxon>
        <taxon>Nematoda</taxon>
        <taxon>Chromadorea</taxon>
        <taxon>Rhabditida</taxon>
        <taxon>Tylenchina</taxon>
        <taxon>Panagrolaimomorpha</taxon>
        <taxon>Strongyloidoidea</taxon>
        <taxon>Steinernematidae</taxon>
        <taxon>Steinernema</taxon>
    </lineage>
</organism>
<accession>A0AA39ITL8</accession>
<dbReference type="Proteomes" id="UP001175271">
    <property type="component" value="Unassembled WGS sequence"/>
</dbReference>
<dbReference type="EMBL" id="JAUCMV010000001">
    <property type="protein sequence ID" value="KAK0428803.1"/>
    <property type="molecule type" value="Genomic_DNA"/>
</dbReference>
<gene>
    <name evidence="1" type="ORF">QR680_011013</name>
</gene>
<sequence length="317" mass="36187">MNNVPVSFIERVVIMLCAVDSNQTEAVKLLARFGSFATVFAENVCALSFVLRDGLICRKSIWDDSMKDWKPIHSRAPVNKLYLETIYIFLEAGHTRPDLNERLFGHIVGHAGRHSKVFFGICTGHIHKQWLDFLGSLQFITELAVSVELIGANYDLFSRLVAKRTLTYCEISENWWNDDVFKEGLKLLTQKQFERLVLQSDSKGETAREILSFLEESTDDRITGKCVTIDISFLSDTKPVAKHIQGRFDFCPPTEEHRVRRQMPYLGRPDVYKLCGMEKAKHNVYMTASSEGENENKESEDELSFLNGCKSITFGRA</sequence>